<proteinExistence type="predicted"/>
<protein>
    <submittedName>
        <fullName evidence="2">Mycobacteriophage D29, Gp61</fullName>
    </submittedName>
</protein>
<sequence>MRLAIIGSRDFTDYAVLHDTVIDLINEPITAIISGGARGADSLAKQFADEYSIPLFEHLPDYARYGRFRAPNLRNITIIDNCDYVIAFWNGTSPGTRNAINYAYKAKGKEKVKIIPV</sequence>
<feature type="domain" description="YspA cpYpsA-related SLOG" evidence="1">
    <location>
        <begin position="1"/>
        <end position="65"/>
    </location>
</feature>
<reference evidence="2" key="1">
    <citation type="submission" date="2020-04" db="EMBL/GenBank/DDBJ databases">
        <authorList>
            <person name="Chiriac C."/>
            <person name="Salcher M."/>
            <person name="Ghai R."/>
            <person name="Kavagutti S V."/>
        </authorList>
    </citation>
    <scope>NUCLEOTIDE SEQUENCE</scope>
</reference>
<dbReference type="Gene3D" id="3.40.50.450">
    <property type="match status" value="2"/>
</dbReference>
<dbReference type="InterPro" id="IPR019627">
    <property type="entry name" value="YAcAr"/>
</dbReference>
<dbReference type="SUPFAM" id="SSF102405">
    <property type="entry name" value="MCP/YpsA-like"/>
    <property type="match status" value="1"/>
</dbReference>
<dbReference type="EMBL" id="LR796284">
    <property type="protein sequence ID" value="CAB4134146.1"/>
    <property type="molecule type" value="Genomic_DNA"/>
</dbReference>
<evidence type="ECO:0000259" key="1">
    <source>
        <dbReference type="Pfam" id="PF10686"/>
    </source>
</evidence>
<accession>A0A6J5LMI3</accession>
<organism evidence="2">
    <name type="scientific">uncultured Caudovirales phage</name>
    <dbReference type="NCBI Taxonomy" id="2100421"/>
    <lineage>
        <taxon>Viruses</taxon>
        <taxon>Duplodnaviria</taxon>
        <taxon>Heunggongvirae</taxon>
        <taxon>Uroviricota</taxon>
        <taxon>Caudoviricetes</taxon>
        <taxon>Peduoviridae</taxon>
        <taxon>Maltschvirus</taxon>
        <taxon>Maltschvirus maltsch</taxon>
    </lineage>
</organism>
<gene>
    <name evidence="2" type="ORF">UFOVP273_20</name>
</gene>
<evidence type="ECO:0000313" key="2">
    <source>
        <dbReference type="EMBL" id="CAB4134146.1"/>
    </source>
</evidence>
<dbReference type="Pfam" id="PF10686">
    <property type="entry name" value="YAcAr"/>
    <property type="match status" value="1"/>
</dbReference>
<name>A0A6J5LMI3_9CAUD</name>